<evidence type="ECO:0000313" key="10">
    <source>
        <dbReference type="WBParaSite" id="nOo.2.0.1.t04422-RA"/>
    </source>
</evidence>
<dbReference type="Pfam" id="PF00096">
    <property type="entry name" value="zf-C2H2"/>
    <property type="match status" value="3"/>
</dbReference>
<dbReference type="EMBL" id="UYRW01000994">
    <property type="protein sequence ID" value="VDK72974.1"/>
    <property type="molecule type" value="Genomic_DNA"/>
</dbReference>
<dbReference type="GO" id="GO:0000977">
    <property type="term" value="F:RNA polymerase II transcription regulatory region sequence-specific DNA binding"/>
    <property type="evidence" value="ECO:0007669"/>
    <property type="project" value="TreeGrafter"/>
</dbReference>
<feature type="domain" description="C2H2-type" evidence="7">
    <location>
        <begin position="281"/>
        <end position="309"/>
    </location>
</feature>
<dbReference type="PROSITE" id="PS00028">
    <property type="entry name" value="ZINC_FINGER_C2H2_1"/>
    <property type="match status" value="6"/>
</dbReference>
<feature type="domain" description="C2H2-type" evidence="7">
    <location>
        <begin position="446"/>
        <end position="474"/>
    </location>
</feature>
<evidence type="ECO:0000256" key="5">
    <source>
        <dbReference type="PROSITE-ProRule" id="PRU00042"/>
    </source>
</evidence>
<dbReference type="SUPFAM" id="SSF57667">
    <property type="entry name" value="beta-beta-alpha zinc fingers"/>
    <property type="match status" value="2"/>
</dbReference>
<dbReference type="OrthoDB" id="5800876at2759"/>
<dbReference type="PANTHER" id="PTHR24379">
    <property type="entry name" value="KRAB AND ZINC FINGER DOMAIN-CONTAINING"/>
    <property type="match status" value="1"/>
</dbReference>
<gene>
    <name evidence="8" type="ORF">NOO_LOCUS4422</name>
</gene>
<keyword evidence="4" id="KW-0862">Zinc</keyword>
<dbReference type="PANTHER" id="PTHR24379:SF127">
    <property type="entry name" value="BLOODY FINGERS-RELATED"/>
    <property type="match status" value="1"/>
</dbReference>
<accession>A0A182E8R6</accession>
<feature type="domain" description="C2H2-type" evidence="7">
    <location>
        <begin position="419"/>
        <end position="446"/>
    </location>
</feature>
<keyword evidence="3 5" id="KW-0863">Zinc-finger</keyword>
<dbReference type="SMART" id="SM00355">
    <property type="entry name" value="ZnF_C2H2"/>
    <property type="match status" value="7"/>
</dbReference>
<sequence>MRTRRARWMDEESSSSHNTGTGIKSVSDIMAASVEDDDNSAEQTEAIRERLQICEITSVGINEIIWEANEDEKKTFHELQPINKKENEFLIPSTSKRVLKRSQDIIEERKNEHKRWRTAIDGYAQYSEWINKVNEKVEDMPDLDSAGSVTTTEATDDPEAEYFIAVDSMRDVINQIQKVRAAQSEEIAESDAKLDEILKYCEEHTKQLGLFEDKNTQDYQMFVCFACGRVFDDEITMRDHVNEIHLSNKDYIFKCRHCYRRFKLKHHLQRHEHTHDLSLVHICNRCSSSFRNFESLVAHKSRAHGIDQNGEKILNLNYNCNKCKQKFGTFIELSRHKYFCLNESRIKQQRKVRGVSPSSSTSSIFSLLSRPKVDKTCRICDKKFASRQSLIRHMGRIHPEEKIDEIKQYEVVQSPNLPFACNVCSKRFTTRTLMLVHRKRHEGRHFICQLCEKTYPLASELRKHIKRVHGNSSEGTSKDSVTKTNDANVVNEQNSDTQQLVLAEQSNECDYDDLTDFNVM</sequence>
<proteinExistence type="predicted"/>
<keyword evidence="9" id="KW-1185">Reference proteome</keyword>
<keyword evidence="1" id="KW-0479">Metal-binding</keyword>
<organism evidence="10">
    <name type="scientific">Onchocerca ochengi</name>
    <name type="common">Filarial nematode worm</name>
    <dbReference type="NCBI Taxonomy" id="42157"/>
    <lineage>
        <taxon>Eukaryota</taxon>
        <taxon>Metazoa</taxon>
        <taxon>Ecdysozoa</taxon>
        <taxon>Nematoda</taxon>
        <taxon>Chromadorea</taxon>
        <taxon>Rhabditida</taxon>
        <taxon>Spirurina</taxon>
        <taxon>Spiruromorpha</taxon>
        <taxon>Filarioidea</taxon>
        <taxon>Onchocercidae</taxon>
        <taxon>Onchocerca</taxon>
    </lineage>
</organism>
<feature type="region of interest" description="Disordered" evidence="6">
    <location>
        <begin position="1"/>
        <end position="24"/>
    </location>
</feature>
<evidence type="ECO:0000256" key="1">
    <source>
        <dbReference type="ARBA" id="ARBA00022723"/>
    </source>
</evidence>
<evidence type="ECO:0000313" key="8">
    <source>
        <dbReference type="EMBL" id="VDK72974.1"/>
    </source>
</evidence>
<keyword evidence="2" id="KW-0677">Repeat</keyword>
<evidence type="ECO:0000256" key="3">
    <source>
        <dbReference type="ARBA" id="ARBA00022771"/>
    </source>
</evidence>
<dbReference type="GO" id="GO:0005634">
    <property type="term" value="C:nucleus"/>
    <property type="evidence" value="ECO:0007669"/>
    <property type="project" value="TreeGrafter"/>
</dbReference>
<feature type="region of interest" description="Disordered" evidence="6">
    <location>
        <begin position="468"/>
        <end position="497"/>
    </location>
</feature>
<feature type="domain" description="C2H2-type" evidence="7">
    <location>
        <begin position="375"/>
        <end position="403"/>
    </location>
</feature>
<dbReference type="STRING" id="42157.A0A182E8R6"/>
<dbReference type="WBParaSite" id="nOo.2.0.1.t04422-RA">
    <property type="protein sequence ID" value="nOo.2.0.1.t04422-RA"/>
    <property type="gene ID" value="nOo.2.0.1.g04422"/>
</dbReference>
<evidence type="ECO:0000256" key="2">
    <source>
        <dbReference type="ARBA" id="ARBA00022737"/>
    </source>
</evidence>
<evidence type="ECO:0000256" key="4">
    <source>
        <dbReference type="ARBA" id="ARBA00022833"/>
    </source>
</evidence>
<feature type="compositionally biased region" description="Polar residues" evidence="6">
    <location>
        <begin position="482"/>
        <end position="497"/>
    </location>
</feature>
<dbReference type="InterPro" id="IPR013087">
    <property type="entry name" value="Znf_C2H2_type"/>
</dbReference>
<dbReference type="Gene3D" id="3.30.160.60">
    <property type="entry name" value="Classic Zinc Finger"/>
    <property type="match status" value="4"/>
</dbReference>
<evidence type="ECO:0000256" key="6">
    <source>
        <dbReference type="SAM" id="MobiDB-lite"/>
    </source>
</evidence>
<evidence type="ECO:0000313" key="9">
    <source>
        <dbReference type="Proteomes" id="UP000271087"/>
    </source>
</evidence>
<dbReference type="GO" id="GO:0008270">
    <property type="term" value="F:zinc ion binding"/>
    <property type="evidence" value="ECO:0007669"/>
    <property type="project" value="UniProtKB-KW"/>
</dbReference>
<dbReference type="GO" id="GO:0000981">
    <property type="term" value="F:DNA-binding transcription factor activity, RNA polymerase II-specific"/>
    <property type="evidence" value="ECO:0007669"/>
    <property type="project" value="TreeGrafter"/>
</dbReference>
<feature type="domain" description="C2H2-type" evidence="7">
    <location>
        <begin position="222"/>
        <end position="250"/>
    </location>
</feature>
<dbReference type="Proteomes" id="UP000271087">
    <property type="component" value="Unassembled WGS sequence"/>
</dbReference>
<dbReference type="InterPro" id="IPR036236">
    <property type="entry name" value="Znf_C2H2_sf"/>
</dbReference>
<reference evidence="10" key="1">
    <citation type="submission" date="2016-06" db="UniProtKB">
        <authorList>
            <consortium name="WormBaseParasite"/>
        </authorList>
    </citation>
    <scope>IDENTIFICATION</scope>
</reference>
<dbReference type="AlphaFoldDB" id="A0A182E8R6"/>
<feature type="compositionally biased region" description="Polar residues" evidence="6">
    <location>
        <begin position="15"/>
        <end position="24"/>
    </location>
</feature>
<name>A0A182E8R6_ONCOC</name>
<reference evidence="8 9" key="2">
    <citation type="submission" date="2018-08" db="EMBL/GenBank/DDBJ databases">
        <authorList>
            <person name="Laetsch R D."/>
            <person name="Stevens L."/>
            <person name="Kumar S."/>
            <person name="Blaxter L. M."/>
        </authorList>
    </citation>
    <scope>NUCLEOTIDE SEQUENCE [LARGE SCALE GENOMIC DNA]</scope>
</reference>
<dbReference type="PROSITE" id="PS50157">
    <property type="entry name" value="ZINC_FINGER_C2H2_2"/>
    <property type="match status" value="6"/>
</dbReference>
<evidence type="ECO:0000259" key="7">
    <source>
        <dbReference type="PROSITE" id="PS50157"/>
    </source>
</evidence>
<protein>
    <submittedName>
        <fullName evidence="10">Zinc finger protein</fullName>
    </submittedName>
</protein>
<feature type="domain" description="C2H2-type" evidence="7">
    <location>
        <begin position="253"/>
        <end position="275"/>
    </location>
</feature>